<gene>
    <name evidence="11" type="ORF">LR48_Vigan07g116200</name>
</gene>
<dbReference type="InterPro" id="IPR003591">
    <property type="entry name" value="Leu-rich_rpt_typical-subtyp"/>
</dbReference>
<dbReference type="Proteomes" id="UP000053144">
    <property type="component" value="Chromosome 7"/>
</dbReference>
<evidence type="ECO:0000256" key="2">
    <source>
        <dbReference type="ARBA" id="ARBA00022614"/>
    </source>
</evidence>
<accession>A0A0L9UXI4</accession>
<dbReference type="FunFam" id="3.80.10.10:FF:000403">
    <property type="entry name" value="Receptor-like protein 2"/>
    <property type="match status" value="1"/>
</dbReference>
<evidence type="ECO:0000256" key="7">
    <source>
        <dbReference type="ARBA" id="ARBA00023136"/>
    </source>
</evidence>
<keyword evidence="8" id="KW-0325">Glycoprotein</keyword>
<dbReference type="Pfam" id="PF00560">
    <property type="entry name" value="LRR_1"/>
    <property type="match status" value="4"/>
</dbReference>
<dbReference type="Pfam" id="PF08263">
    <property type="entry name" value="LRRNT_2"/>
    <property type="match status" value="1"/>
</dbReference>
<keyword evidence="3 9" id="KW-0812">Transmembrane</keyword>
<evidence type="ECO:0000259" key="10">
    <source>
        <dbReference type="Pfam" id="PF08263"/>
    </source>
</evidence>
<feature type="transmembrane region" description="Helical" evidence="9">
    <location>
        <begin position="20"/>
        <end position="40"/>
    </location>
</feature>
<dbReference type="InterPro" id="IPR052941">
    <property type="entry name" value="StomDev_PlantInt_Reg"/>
</dbReference>
<evidence type="ECO:0000313" key="12">
    <source>
        <dbReference type="Proteomes" id="UP000053144"/>
    </source>
</evidence>
<dbReference type="Gene3D" id="3.80.10.10">
    <property type="entry name" value="Ribonuclease Inhibitor"/>
    <property type="match status" value="4"/>
</dbReference>
<evidence type="ECO:0000313" key="11">
    <source>
        <dbReference type="EMBL" id="KOM47458.1"/>
    </source>
</evidence>
<dbReference type="InterPro" id="IPR013210">
    <property type="entry name" value="LRR_N_plant-typ"/>
</dbReference>
<keyword evidence="7 9" id="KW-0472">Membrane</keyword>
<dbReference type="EMBL" id="CM003377">
    <property type="protein sequence ID" value="KOM47458.1"/>
    <property type="molecule type" value="Genomic_DNA"/>
</dbReference>
<dbReference type="SMART" id="SM00369">
    <property type="entry name" value="LRR_TYP"/>
    <property type="match status" value="4"/>
</dbReference>
<evidence type="ECO:0000256" key="9">
    <source>
        <dbReference type="SAM" id="Phobius"/>
    </source>
</evidence>
<proteinExistence type="predicted"/>
<keyword evidence="4" id="KW-0732">Signal</keyword>
<keyword evidence="2" id="KW-0433">Leucine-rich repeat</keyword>
<sequence length="401" mass="43131">MPSPSSSSSAYSLYNSYMVSNFMVSIIVPLFLFSLFVVHVSSCSQIDKLSLLAFSGNISTSPPFPSLNWSDSLDCCAWEGITCDGDLRVTHLLLPSRGLTGFISPSLTNLSSLSHLNLSHNRLSGGLQHQLFSLLSHLVVLDLSYNHLSGELPPFGIDNSGKNSSGAAIQELDLSSNFFNGTLPNSLLENLAAAAAGGSLVSLNDYSSNDFDGAIQPGLGACSKLERFRAGFNFLSGPTPSDLFDDVSLKEISLPLNRLTGTIGDCIVGLTNLTVLELYSNHFTGFIPREIGKLSKLERLVLHVNNLTGTMPPSVMNCVNLMVFNLRVNLLEGNIPAFNFSGFLSLTTLDLGNNYFIGGLPPTLYACKSLSAVRFASNQVEGEISPRILELQSLSFLSISR</sequence>
<dbReference type="InterPro" id="IPR001611">
    <property type="entry name" value="Leu-rich_rpt"/>
</dbReference>
<reference evidence="12" key="1">
    <citation type="journal article" date="2015" name="Proc. Natl. Acad. Sci. U.S.A.">
        <title>Genome sequencing of adzuki bean (Vigna angularis) provides insight into high starch and low fat accumulation and domestication.</title>
        <authorList>
            <person name="Yang K."/>
            <person name="Tian Z."/>
            <person name="Chen C."/>
            <person name="Luo L."/>
            <person name="Zhao B."/>
            <person name="Wang Z."/>
            <person name="Yu L."/>
            <person name="Li Y."/>
            <person name="Sun Y."/>
            <person name="Li W."/>
            <person name="Chen Y."/>
            <person name="Li Y."/>
            <person name="Zhang Y."/>
            <person name="Ai D."/>
            <person name="Zhao J."/>
            <person name="Shang C."/>
            <person name="Ma Y."/>
            <person name="Wu B."/>
            <person name="Wang M."/>
            <person name="Gao L."/>
            <person name="Sun D."/>
            <person name="Zhang P."/>
            <person name="Guo F."/>
            <person name="Wang W."/>
            <person name="Li Y."/>
            <person name="Wang J."/>
            <person name="Varshney R.K."/>
            <person name="Wang J."/>
            <person name="Ling H.Q."/>
            <person name="Wan P."/>
        </authorList>
    </citation>
    <scope>NUCLEOTIDE SEQUENCE</scope>
    <source>
        <strain evidence="12">cv. Jingnong 6</strain>
    </source>
</reference>
<dbReference type="PANTHER" id="PTHR48004:SF92">
    <property type="entry name" value="LEUCINE-RICH REPEAT-CONTAINING, PLANT-TYPE, LEUCINE-RICH REPEAT DOMAIN SUPERFAMILY"/>
    <property type="match status" value="1"/>
</dbReference>
<dbReference type="GO" id="GO:0005886">
    <property type="term" value="C:plasma membrane"/>
    <property type="evidence" value="ECO:0007669"/>
    <property type="project" value="UniProtKB-SubCell"/>
</dbReference>
<evidence type="ECO:0000256" key="6">
    <source>
        <dbReference type="ARBA" id="ARBA00022989"/>
    </source>
</evidence>
<dbReference type="STRING" id="3914.A0A0L9UXI4"/>
<dbReference type="Pfam" id="PF13855">
    <property type="entry name" value="LRR_8"/>
    <property type="match status" value="1"/>
</dbReference>
<dbReference type="FunFam" id="3.80.10.10:FF:000041">
    <property type="entry name" value="LRR receptor-like serine/threonine-protein kinase ERECTA"/>
    <property type="match status" value="1"/>
</dbReference>
<evidence type="ECO:0000256" key="1">
    <source>
        <dbReference type="ARBA" id="ARBA00004251"/>
    </source>
</evidence>
<dbReference type="OMA" id="CITWEGI"/>
<feature type="domain" description="Leucine-rich repeat-containing N-terminal plant-type" evidence="10">
    <location>
        <begin position="47"/>
        <end position="84"/>
    </location>
</feature>
<name>A0A0L9UXI4_PHAAN</name>
<comment type="subcellular location">
    <subcellularLocation>
        <location evidence="1">Cell membrane</location>
        <topology evidence="1">Single-pass type I membrane protein</topology>
    </subcellularLocation>
</comment>
<dbReference type="InterPro" id="IPR032675">
    <property type="entry name" value="LRR_dom_sf"/>
</dbReference>
<keyword evidence="5" id="KW-0677">Repeat</keyword>
<evidence type="ECO:0000256" key="5">
    <source>
        <dbReference type="ARBA" id="ARBA00022737"/>
    </source>
</evidence>
<protein>
    <recommendedName>
        <fullName evidence="10">Leucine-rich repeat-containing N-terminal plant-type domain-containing protein</fullName>
    </recommendedName>
</protein>
<dbReference type="Gramene" id="KOM47458">
    <property type="protein sequence ID" value="KOM47458"/>
    <property type="gene ID" value="LR48_Vigan07g116200"/>
</dbReference>
<organism evidence="11 12">
    <name type="scientific">Phaseolus angularis</name>
    <name type="common">Azuki bean</name>
    <name type="synonym">Vigna angularis</name>
    <dbReference type="NCBI Taxonomy" id="3914"/>
    <lineage>
        <taxon>Eukaryota</taxon>
        <taxon>Viridiplantae</taxon>
        <taxon>Streptophyta</taxon>
        <taxon>Embryophyta</taxon>
        <taxon>Tracheophyta</taxon>
        <taxon>Spermatophyta</taxon>
        <taxon>Magnoliopsida</taxon>
        <taxon>eudicotyledons</taxon>
        <taxon>Gunneridae</taxon>
        <taxon>Pentapetalae</taxon>
        <taxon>rosids</taxon>
        <taxon>fabids</taxon>
        <taxon>Fabales</taxon>
        <taxon>Fabaceae</taxon>
        <taxon>Papilionoideae</taxon>
        <taxon>50 kb inversion clade</taxon>
        <taxon>NPAAA clade</taxon>
        <taxon>indigoferoid/millettioid clade</taxon>
        <taxon>Phaseoleae</taxon>
        <taxon>Vigna</taxon>
    </lineage>
</organism>
<dbReference type="AlphaFoldDB" id="A0A0L9UXI4"/>
<keyword evidence="6 9" id="KW-1133">Transmembrane helix</keyword>
<evidence type="ECO:0000256" key="3">
    <source>
        <dbReference type="ARBA" id="ARBA00022692"/>
    </source>
</evidence>
<evidence type="ECO:0000256" key="4">
    <source>
        <dbReference type="ARBA" id="ARBA00022729"/>
    </source>
</evidence>
<evidence type="ECO:0000256" key="8">
    <source>
        <dbReference type="ARBA" id="ARBA00023180"/>
    </source>
</evidence>
<dbReference type="PRINTS" id="PR00019">
    <property type="entry name" value="LEURICHRPT"/>
</dbReference>
<dbReference type="PANTHER" id="PTHR48004">
    <property type="entry name" value="OS01G0149700 PROTEIN"/>
    <property type="match status" value="1"/>
</dbReference>
<dbReference type="SUPFAM" id="SSF52058">
    <property type="entry name" value="L domain-like"/>
    <property type="match status" value="1"/>
</dbReference>